<feature type="region of interest" description="Disordered" evidence="1">
    <location>
        <begin position="1"/>
        <end position="165"/>
    </location>
</feature>
<keyword evidence="2" id="KW-1133">Transmembrane helix</keyword>
<dbReference type="AlphaFoldDB" id="A0A840P3I5"/>
<dbReference type="PANTHER" id="PTHR48148:SF3">
    <property type="entry name" value="KERATINOCYTE PROLINE-RICH PROTEIN"/>
    <property type="match status" value="1"/>
</dbReference>
<feature type="compositionally biased region" description="Low complexity" evidence="1">
    <location>
        <begin position="19"/>
        <end position="43"/>
    </location>
</feature>
<feature type="compositionally biased region" description="Pro residues" evidence="1">
    <location>
        <begin position="79"/>
        <end position="96"/>
    </location>
</feature>
<feature type="compositionally biased region" description="Acidic residues" evidence="1">
    <location>
        <begin position="1"/>
        <end position="11"/>
    </location>
</feature>
<evidence type="ECO:0000313" key="3">
    <source>
        <dbReference type="EMBL" id="MBB5133066.1"/>
    </source>
</evidence>
<proteinExistence type="predicted"/>
<feature type="compositionally biased region" description="Pro residues" evidence="1">
    <location>
        <begin position="143"/>
        <end position="162"/>
    </location>
</feature>
<name>A0A840P3I5_9ACTN</name>
<dbReference type="RefSeq" id="WP_185050030.1">
    <property type="nucleotide sequence ID" value="NZ_JACHGN010000005.1"/>
</dbReference>
<feature type="transmembrane region" description="Helical" evidence="2">
    <location>
        <begin position="267"/>
        <end position="289"/>
    </location>
</feature>
<protein>
    <submittedName>
        <fullName evidence="3">Uncharacterized protein</fullName>
    </submittedName>
</protein>
<feature type="transmembrane region" description="Helical" evidence="2">
    <location>
        <begin position="227"/>
        <end position="255"/>
    </location>
</feature>
<dbReference type="EMBL" id="JACHGN010000005">
    <property type="protein sequence ID" value="MBB5133066.1"/>
    <property type="molecule type" value="Genomic_DNA"/>
</dbReference>
<evidence type="ECO:0000256" key="1">
    <source>
        <dbReference type="SAM" id="MobiDB-lite"/>
    </source>
</evidence>
<feature type="compositionally biased region" description="Pro residues" evidence="1">
    <location>
        <begin position="396"/>
        <end position="408"/>
    </location>
</feature>
<reference evidence="3 4" key="1">
    <citation type="submission" date="2020-08" db="EMBL/GenBank/DDBJ databases">
        <title>Genomic Encyclopedia of Type Strains, Phase IV (KMG-IV): sequencing the most valuable type-strain genomes for metagenomic binning, comparative biology and taxonomic classification.</title>
        <authorList>
            <person name="Goeker M."/>
        </authorList>
    </citation>
    <scope>NUCLEOTIDE SEQUENCE [LARGE SCALE GENOMIC DNA]</scope>
    <source>
        <strain evidence="3 4">DSM 45615</strain>
    </source>
</reference>
<dbReference type="Proteomes" id="UP000578449">
    <property type="component" value="Unassembled WGS sequence"/>
</dbReference>
<evidence type="ECO:0000256" key="2">
    <source>
        <dbReference type="SAM" id="Phobius"/>
    </source>
</evidence>
<dbReference type="PANTHER" id="PTHR48148">
    <property type="entry name" value="KERATINOCYTE PROLINE-RICH PROTEIN"/>
    <property type="match status" value="1"/>
</dbReference>
<keyword evidence="2" id="KW-0472">Membrane</keyword>
<keyword evidence="4" id="KW-1185">Reference proteome</keyword>
<accession>A0A840P3I5</accession>
<feature type="region of interest" description="Disordered" evidence="1">
    <location>
        <begin position="390"/>
        <end position="411"/>
    </location>
</feature>
<sequence length="680" mass="71935">MHPFPDPDDDPERTARVQPRPAAGAPGAPAAGPSSGASGGADRPPGDPTDPPPASPPPADAAPPAEPAPPPGAAGEPQAPQPPPGEHPGAPAPPSGEYPSTHTPPSGEYPSAQAPPSGEYPGMQAPPPPPTGEYAQYQQQAPQPHPQPQPPPAAQVPPPPPLHNTTRYLSAGVYLDERFRDRIVRELLGDRYRAVAPSLGGFDVVPVLSHTLRAERLSLIRDGAVTVLLLVLLILFSSLTVPWLLALLPLALLTLPRIRSGHLVWRVLLILWAILSLTSTGLVTAGLTATGLWAAGLGADGLGADAGPVIVPTLLLLVTFGAALAYWVWQHLALARALPPGAGHAPSGVPAKLRDRLAYLGQAQWGNVALHDGDNPYLGAGVPHRSWSVTVELDPPRGPADRLPPAPRPQTRIDPAALHAFVRRRVMEMRDAVDQPGERVDRMHSADHLAVRGTFTRVDWPSPAARHLRDQSHPLVDPATGLPHFVASPETIDSAIRQPQGGLSYYQRFTIGGEGAEVRGPGGILLAPAQDQGASVSAFLHVAVEGRMLYASVVTTVLPPVRAGFQVVDLLPSLGTGRAIWAAIRRVRLDLVADVVFAPLRLVRTLVRLARRSMGAPSPAAYQIYPFGARESVRELGAEPGPPSPAAEKYAAMVERRITGALLEYLDAHDVDHGPRVWRA</sequence>
<keyword evidence="2" id="KW-0812">Transmembrane</keyword>
<organism evidence="3 4">
    <name type="scientific">Thermocatellispora tengchongensis</name>
    <dbReference type="NCBI Taxonomy" id="1073253"/>
    <lineage>
        <taxon>Bacteria</taxon>
        <taxon>Bacillati</taxon>
        <taxon>Actinomycetota</taxon>
        <taxon>Actinomycetes</taxon>
        <taxon>Streptosporangiales</taxon>
        <taxon>Streptosporangiaceae</taxon>
        <taxon>Thermocatellispora</taxon>
    </lineage>
</organism>
<evidence type="ECO:0000313" key="4">
    <source>
        <dbReference type="Proteomes" id="UP000578449"/>
    </source>
</evidence>
<gene>
    <name evidence="3" type="ORF">HNP84_002787</name>
</gene>
<comment type="caution">
    <text evidence="3">The sequence shown here is derived from an EMBL/GenBank/DDBJ whole genome shotgun (WGS) entry which is preliminary data.</text>
</comment>
<feature type="compositionally biased region" description="Pro residues" evidence="1">
    <location>
        <begin position="46"/>
        <end position="72"/>
    </location>
</feature>
<feature type="transmembrane region" description="Helical" evidence="2">
    <location>
        <begin position="309"/>
        <end position="329"/>
    </location>
</feature>